<reference evidence="6 7" key="1">
    <citation type="submission" date="2018-06" db="EMBL/GenBank/DDBJ databases">
        <authorList>
            <consortium name="Pathogen Informatics"/>
            <person name="Doyle S."/>
        </authorList>
    </citation>
    <scope>NUCLEOTIDE SEQUENCE [LARGE SCALE GENOMIC DNA]</scope>
    <source>
        <strain evidence="6 7">NCTC10254</strain>
    </source>
</reference>
<feature type="transmembrane region" description="Helical" evidence="4">
    <location>
        <begin position="12"/>
        <end position="35"/>
    </location>
</feature>
<evidence type="ECO:0000256" key="4">
    <source>
        <dbReference type="SAM" id="Phobius"/>
    </source>
</evidence>
<accession>A0A6H9XFN2</accession>
<dbReference type="GeneID" id="84573640"/>
<keyword evidence="1" id="KW-0732">Signal</keyword>
<feature type="compositionally biased region" description="Low complexity" evidence="3">
    <location>
        <begin position="107"/>
        <end position="135"/>
    </location>
</feature>
<keyword evidence="4" id="KW-1133">Transmembrane helix</keyword>
<dbReference type="Proteomes" id="UP000249886">
    <property type="component" value="Unassembled WGS sequence"/>
</dbReference>
<comment type="similarity">
    <text evidence="2">Belongs to the MTB12 family.</text>
</comment>
<keyword evidence="4" id="KW-0812">Transmembrane</keyword>
<evidence type="ECO:0000313" key="7">
    <source>
        <dbReference type="Proteomes" id="UP000249886"/>
    </source>
</evidence>
<dbReference type="RefSeq" id="WP_005524896.1">
    <property type="nucleotide sequence ID" value="NZ_CP050134.2"/>
</dbReference>
<feature type="compositionally biased region" description="Low complexity" evidence="3">
    <location>
        <begin position="59"/>
        <end position="100"/>
    </location>
</feature>
<evidence type="ECO:0000313" key="6">
    <source>
        <dbReference type="EMBL" id="SPW28555.1"/>
    </source>
</evidence>
<evidence type="ECO:0000259" key="5">
    <source>
        <dbReference type="Pfam" id="PF26580"/>
    </source>
</evidence>
<feature type="domain" description="Low molecular weight antigen MTB12-like C-terminal" evidence="5">
    <location>
        <begin position="145"/>
        <end position="253"/>
    </location>
</feature>
<keyword evidence="4" id="KW-0472">Membrane</keyword>
<evidence type="ECO:0000256" key="3">
    <source>
        <dbReference type="SAM" id="MobiDB-lite"/>
    </source>
</evidence>
<comment type="caution">
    <text evidence="6">The sequence shown here is derived from an EMBL/GenBank/DDBJ whole genome shotgun (WGS) entry which is preliminary data.</text>
</comment>
<dbReference type="InterPro" id="IPR058644">
    <property type="entry name" value="Mtb12-like_C"/>
</dbReference>
<feature type="region of interest" description="Disordered" evidence="3">
    <location>
        <begin position="58"/>
        <end position="135"/>
    </location>
</feature>
<dbReference type="AlphaFoldDB" id="A0A6H9XFN2"/>
<sequence>MSENNNSRQLTILTIAAVVMSVASLITAVAALYTLKYGNERDEARIARLAAVMEENAAKKTTTTAATSTRKTGASTSASATSSRAATSSSASTSRAQASALACTPEPTARAGQAQGTAAQTQPQQATGQAAGAGQVAAQTRQTTVATEEQLLDAIGAATDPGASQVDRAEWAADGKTARTTLSEIVRMRNTTGQPSLDVTDIVQTGDHATATITVAFPGNWGSWTFPNSGFQYLDGKWKLQKSAVCSLAQASLTKCY</sequence>
<dbReference type="Pfam" id="PF26580">
    <property type="entry name" value="Mtb12_C"/>
    <property type="match status" value="1"/>
</dbReference>
<dbReference type="EMBL" id="UARK01000011">
    <property type="protein sequence ID" value="SPW28555.1"/>
    <property type="molecule type" value="Genomic_DNA"/>
</dbReference>
<evidence type="ECO:0000256" key="1">
    <source>
        <dbReference type="ARBA" id="ARBA00022729"/>
    </source>
</evidence>
<gene>
    <name evidence="6" type="ORF">NCTC10254_01501</name>
</gene>
<name>A0A6H9XFN2_9CORY</name>
<protein>
    <recommendedName>
        <fullName evidence="5">Low molecular weight antigen MTB12-like C-terminal domain-containing protein</fullName>
    </recommendedName>
</protein>
<proteinExistence type="inferred from homology"/>
<organism evidence="6 7">
    <name type="scientific">Corynebacterium matruchotii</name>
    <dbReference type="NCBI Taxonomy" id="43768"/>
    <lineage>
        <taxon>Bacteria</taxon>
        <taxon>Bacillati</taxon>
        <taxon>Actinomycetota</taxon>
        <taxon>Actinomycetes</taxon>
        <taxon>Mycobacteriales</taxon>
        <taxon>Corynebacteriaceae</taxon>
        <taxon>Corynebacterium</taxon>
    </lineage>
</organism>
<evidence type="ECO:0000256" key="2">
    <source>
        <dbReference type="ARBA" id="ARBA00093774"/>
    </source>
</evidence>